<dbReference type="Gene3D" id="3.90.230.10">
    <property type="entry name" value="Creatinase/methionine aminopeptidase superfamily"/>
    <property type="match status" value="1"/>
</dbReference>
<dbReference type="GO" id="GO:0046872">
    <property type="term" value="F:metal ion binding"/>
    <property type="evidence" value="ECO:0007669"/>
    <property type="project" value="UniProtKB-KW"/>
</dbReference>
<dbReference type="GO" id="GO:0005829">
    <property type="term" value="C:cytosol"/>
    <property type="evidence" value="ECO:0007669"/>
    <property type="project" value="TreeGrafter"/>
</dbReference>
<evidence type="ECO:0000256" key="1">
    <source>
        <dbReference type="ARBA" id="ARBA00001936"/>
    </source>
</evidence>
<dbReference type="PROSITE" id="PS00491">
    <property type="entry name" value="PROLINE_PEPTIDASE"/>
    <property type="match status" value="1"/>
</dbReference>
<dbReference type="PANTHER" id="PTHR43226">
    <property type="entry name" value="XAA-PRO AMINOPEPTIDASE 3"/>
    <property type="match status" value="1"/>
</dbReference>
<dbReference type="GO" id="GO:0004177">
    <property type="term" value="F:aminopeptidase activity"/>
    <property type="evidence" value="ECO:0007669"/>
    <property type="project" value="UniProtKB-KW"/>
</dbReference>
<evidence type="ECO:0000259" key="6">
    <source>
        <dbReference type="Pfam" id="PF00557"/>
    </source>
</evidence>
<dbReference type="EMBL" id="MLJW01001180">
    <property type="protein sequence ID" value="OIQ79647.1"/>
    <property type="molecule type" value="Genomic_DNA"/>
</dbReference>
<dbReference type="AlphaFoldDB" id="A0A1J5QI61"/>
<keyword evidence="5" id="KW-0464">Manganese</keyword>
<comment type="similarity">
    <text evidence="2">Belongs to the peptidase M24B family.</text>
</comment>
<feature type="domain" description="Peptidase M24" evidence="6">
    <location>
        <begin position="12"/>
        <end position="267"/>
    </location>
</feature>
<name>A0A1J5QI61_9ZZZZ</name>
<dbReference type="PANTHER" id="PTHR43226:SF4">
    <property type="entry name" value="XAA-PRO AMINOPEPTIDASE 3"/>
    <property type="match status" value="1"/>
</dbReference>
<dbReference type="InterPro" id="IPR036005">
    <property type="entry name" value="Creatinase/aminopeptidase-like"/>
</dbReference>
<evidence type="ECO:0000256" key="5">
    <source>
        <dbReference type="ARBA" id="ARBA00023211"/>
    </source>
</evidence>
<keyword evidence="3" id="KW-0479">Metal-binding</keyword>
<keyword evidence="7" id="KW-0645">Protease</keyword>
<evidence type="ECO:0000313" key="7">
    <source>
        <dbReference type="EMBL" id="OIQ79647.1"/>
    </source>
</evidence>
<gene>
    <name evidence="7" type="primary">pepP_11</name>
    <name evidence="7" type="ORF">GALL_386150</name>
</gene>
<dbReference type="SUPFAM" id="SSF55920">
    <property type="entry name" value="Creatinase/aminopeptidase"/>
    <property type="match status" value="1"/>
</dbReference>
<dbReference type="CDD" id="cd01087">
    <property type="entry name" value="Prolidase"/>
    <property type="match status" value="1"/>
</dbReference>
<proteinExistence type="inferred from homology"/>
<protein>
    <submittedName>
        <fullName evidence="7">Xaa-Pro aminopeptidase</fullName>
        <ecNumber evidence="7">3.4.11.9</ecNumber>
    </submittedName>
</protein>
<dbReference type="InterPro" id="IPR052433">
    <property type="entry name" value="X-Pro_dipept-like"/>
</dbReference>
<evidence type="ECO:0000256" key="4">
    <source>
        <dbReference type="ARBA" id="ARBA00022801"/>
    </source>
</evidence>
<keyword evidence="4 7" id="KW-0378">Hydrolase</keyword>
<accession>A0A1J5QI61</accession>
<organism evidence="7">
    <name type="scientific">mine drainage metagenome</name>
    <dbReference type="NCBI Taxonomy" id="410659"/>
    <lineage>
        <taxon>unclassified sequences</taxon>
        <taxon>metagenomes</taxon>
        <taxon>ecological metagenomes</taxon>
    </lineage>
</organism>
<keyword evidence="7" id="KW-0031">Aminopeptidase</keyword>
<dbReference type="GO" id="GO:0006508">
    <property type="term" value="P:proteolysis"/>
    <property type="evidence" value="ECO:0007669"/>
    <property type="project" value="TreeGrafter"/>
</dbReference>
<comment type="cofactor">
    <cofactor evidence="1">
        <name>Mn(2+)</name>
        <dbReference type="ChEBI" id="CHEBI:29035"/>
    </cofactor>
</comment>
<dbReference type="InterPro" id="IPR000994">
    <property type="entry name" value="Pept_M24"/>
</dbReference>
<dbReference type="EC" id="3.4.11.9" evidence="7"/>
<evidence type="ECO:0000256" key="3">
    <source>
        <dbReference type="ARBA" id="ARBA00022723"/>
    </source>
</evidence>
<reference evidence="7" key="1">
    <citation type="submission" date="2016-10" db="EMBL/GenBank/DDBJ databases">
        <title>Sequence of Gallionella enrichment culture.</title>
        <authorList>
            <person name="Poehlein A."/>
            <person name="Muehling M."/>
            <person name="Daniel R."/>
        </authorList>
    </citation>
    <scope>NUCLEOTIDE SEQUENCE</scope>
</reference>
<sequence length="291" mass="31615">MRLFKDEIELDTMRRAALISAAAHRRALRAAAAARGAPPAEGLREYHLEAELLWAFRHGGAQAPAYGSIVAGGANACILHYRAGDARLRAGELCLIDAACELDGYASDITRTFPVDGRFRGAQRELYAIVLAAQDAALRAVRAGARFDDPHQAALRVLAQGMLDTGLIARDAAPDVDAVLDSGAYRRFYMHRTSHWIGMDVHDCGDYAEPGEAVEERPDGSRRVPSRVLRTGMALTIEPGIYVRAADDVPAAFHDIGIRIEDDVVVQPDGCEVLTADAPKSIDAIEEWMRD</sequence>
<dbReference type="Pfam" id="PF00557">
    <property type="entry name" value="Peptidase_M24"/>
    <property type="match status" value="1"/>
</dbReference>
<dbReference type="InterPro" id="IPR001131">
    <property type="entry name" value="Peptidase_M24B_aminopep-P_CS"/>
</dbReference>
<evidence type="ECO:0000256" key="2">
    <source>
        <dbReference type="ARBA" id="ARBA00008766"/>
    </source>
</evidence>
<comment type="caution">
    <text evidence="7">The sequence shown here is derived from an EMBL/GenBank/DDBJ whole genome shotgun (WGS) entry which is preliminary data.</text>
</comment>